<keyword evidence="2" id="KW-1185">Reference proteome</keyword>
<reference evidence="1" key="1">
    <citation type="journal article" date="2023" name="IMA Fungus">
        <title>Comparative genomic study of the Penicillium genus elucidates a diverse pangenome and 15 lateral gene transfer events.</title>
        <authorList>
            <person name="Petersen C."/>
            <person name="Sorensen T."/>
            <person name="Nielsen M.R."/>
            <person name="Sondergaard T.E."/>
            <person name="Sorensen J.L."/>
            <person name="Fitzpatrick D.A."/>
            <person name="Frisvad J.C."/>
            <person name="Nielsen K.L."/>
        </authorList>
    </citation>
    <scope>NUCLEOTIDE SEQUENCE</scope>
    <source>
        <strain evidence="1">IBT 15450</strain>
    </source>
</reference>
<protein>
    <submittedName>
        <fullName evidence="1">Uncharacterized protein</fullName>
    </submittedName>
</protein>
<organism evidence="1 2">
    <name type="scientific">Penicillium canescens</name>
    <dbReference type="NCBI Taxonomy" id="5083"/>
    <lineage>
        <taxon>Eukaryota</taxon>
        <taxon>Fungi</taxon>
        <taxon>Dikarya</taxon>
        <taxon>Ascomycota</taxon>
        <taxon>Pezizomycotina</taxon>
        <taxon>Eurotiomycetes</taxon>
        <taxon>Eurotiomycetidae</taxon>
        <taxon>Eurotiales</taxon>
        <taxon>Aspergillaceae</taxon>
        <taxon>Penicillium</taxon>
    </lineage>
</organism>
<sequence length="203" mass="23167">MAQNLLEQLDMLHLTLLQLEDINDQLTLTLQSKLTTLADQVPILKRLASISNLVKQGADLPVRRINYNIRKLSEDCKPRWDELLKLNCETIIFLTIAFNGLGSLPDEEFSWLVQNIENYVENRAFPSHWILRDQIRKVVSKTQRKNNTKPFLAKYSTEEMKWCEIPAVSAAEIVSIHSVSGGEAGPTGKTLSTLLHGWKRQRS</sequence>
<accession>A0AAD6N6C1</accession>
<comment type="caution">
    <text evidence="1">The sequence shown here is derived from an EMBL/GenBank/DDBJ whole genome shotgun (WGS) entry which is preliminary data.</text>
</comment>
<gene>
    <name evidence="1" type="ORF">N7460_009465</name>
</gene>
<evidence type="ECO:0000313" key="1">
    <source>
        <dbReference type="EMBL" id="KAJ6035290.1"/>
    </source>
</evidence>
<evidence type="ECO:0000313" key="2">
    <source>
        <dbReference type="Proteomes" id="UP001219568"/>
    </source>
</evidence>
<dbReference type="Proteomes" id="UP001219568">
    <property type="component" value="Unassembled WGS sequence"/>
</dbReference>
<name>A0AAD6N6C1_PENCN</name>
<dbReference type="AlphaFoldDB" id="A0AAD6N6C1"/>
<proteinExistence type="predicted"/>
<reference evidence="1" key="2">
    <citation type="submission" date="2023-01" db="EMBL/GenBank/DDBJ databases">
        <authorList>
            <person name="Petersen C."/>
        </authorList>
    </citation>
    <scope>NUCLEOTIDE SEQUENCE</scope>
    <source>
        <strain evidence="1">IBT 15450</strain>
    </source>
</reference>
<dbReference type="EMBL" id="JAQJZL010000010">
    <property type="protein sequence ID" value="KAJ6035290.1"/>
    <property type="molecule type" value="Genomic_DNA"/>
</dbReference>